<keyword evidence="2" id="KW-0175">Coiled coil</keyword>
<evidence type="ECO:0000256" key="2">
    <source>
        <dbReference type="SAM" id="Coils"/>
    </source>
</evidence>
<feature type="chain" id="PRO_5009583308" description="Yeast cell wall synthesis Kre9/Knh1-like N-terminal domain-containing protein" evidence="3">
    <location>
        <begin position="28"/>
        <end position="1147"/>
    </location>
</feature>
<dbReference type="InterPro" id="IPR036365">
    <property type="entry name" value="PGBD-like_sf"/>
</dbReference>
<dbReference type="CDD" id="cd00102">
    <property type="entry name" value="IPT"/>
    <property type="match status" value="1"/>
</dbReference>
<feature type="signal peptide" evidence="3">
    <location>
        <begin position="1"/>
        <end position="27"/>
    </location>
</feature>
<feature type="domain" description="Yeast cell wall synthesis Kre9/Knh1-like N-terminal" evidence="4">
    <location>
        <begin position="372"/>
        <end position="452"/>
    </location>
</feature>
<name>A0A1G2JC35_9BACT</name>
<dbReference type="SUPFAM" id="SSF81296">
    <property type="entry name" value="E set domains"/>
    <property type="match status" value="1"/>
</dbReference>
<evidence type="ECO:0000313" key="5">
    <source>
        <dbReference type="EMBL" id="OGZ84513.1"/>
    </source>
</evidence>
<evidence type="ECO:0000256" key="3">
    <source>
        <dbReference type="SAM" id="SignalP"/>
    </source>
</evidence>
<dbReference type="Gene3D" id="2.60.40.10">
    <property type="entry name" value="Immunoglobulins"/>
    <property type="match status" value="1"/>
</dbReference>
<accession>A0A1G2JC35</accession>
<dbReference type="InterPro" id="IPR013783">
    <property type="entry name" value="Ig-like_fold"/>
</dbReference>
<evidence type="ECO:0000256" key="1">
    <source>
        <dbReference type="ARBA" id="ARBA00022729"/>
    </source>
</evidence>
<reference evidence="5 6" key="1">
    <citation type="journal article" date="2016" name="Nat. Commun.">
        <title>Thousands of microbial genomes shed light on interconnected biogeochemical processes in an aquifer system.</title>
        <authorList>
            <person name="Anantharaman K."/>
            <person name="Brown C.T."/>
            <person name="Hug L.A."/>
            <person name="Sharon I."/>
            <person name="Castelle C.J."/>
            <person name="Probst A.J."/>
            <person name="Thomas B.C."/>
            <person name="Singh A."/>
            <person name="Wilkins M.J."/>
            <person name="Karaoz U."/>
            <person name="Brodie E.L."/>
            <person name="Williams K.H."/>
            <person name="Hubbard S.S."/>
            <person name="Banfield J.F."/>
        </authorList>
    </citation>
    <scope>NUCLEOTIDE SEQUENCE [LARGE SCALE GENOMIC DNA]</scope>
</reference>
<dbReference type="STRING" id="1802229.A2401_01770"/>
<dbReference type="InterPro" id="IPR036366">
    <property type="entry name" value="PGBDSf"/>
</dbReference>
<dbReference type="InterPro" id="IPR018466">
    <property type="entry name" value="Kre9/Knh1-like_N"/>
</dbReference>
<dbReference type="EMBL" id="MHPP01000015">
    <property type="protein sequence ID" value="OGZ84513.1"/>
    <property type="molecule type" value="Genomic_DNA"/>
</dbReference>
<dbReference type="Pfam" id="PF10342">
    <property type="entry name" value="Kre9_KNH"/>
    <property type="match status" value="1"/>
</dbReference>
<evidence type="ECO:0000313" key="6">
    <source>
        <dbReference type="Proteomes" id="UP000177751"/>
    </source>
</evidence>
<sequence>MKISTLVFSVVLATAVLVFAPTTPASAQTTDCLSLATTDQQIACLTNLIAELTAQVNALTVQQTASNAQVSKAWCHDFNTNLGWAQSGSAEVGYLHTALEKEGISYAPDTGNTYYTGTSNAVIVFQGYYGIYQGGYVGPQTRAQLNVLYGCTPATTPYVLITTPNGGETLVSGQTYNITWRQYGLGNINIAASDPVTGGKYYIATVPASNTGYAWTVGNYTWVLNAIANTPTLPLGNNWQIEIYTGTNPDNVAVPHDYSNSTFSIVAPTTTIQSSITSISPSSAPSGATVTVYGNNFAYTNTGAGTSVLLNGQHISPNYVNNTSLTFIVPANISAGTYNLSVSTSLTPSGTNSLPFTITSSNTTQPSITVTSPNGGQIWKIGETYNITWTSTNLLSSDAVAITLFANSVDPGSSIVASVAASSGSYSWAIPSNLVPGSTYKINVTKATAPTATDTSDNYFTISAAPIAGPSGLESIGLYDPTASSFYLRNTNTTGNADVVFGYGPDNGGWKPIAGDWNADSTDTVGLYDQSTSIFHLRNTNTSGSAEIAFGFGTAGANWKPIAGDWNGDGTDTVGLYDPVTSTFYLKNTNSAGYAEITFGFGTDNAGWLPIAGNWDGIGGDSVGLYDPATSIFYLRNTNTTGNADNTFGFGTAGTALKPLAGDWNNDGIDTTGLYNTATSMFYLRNANTIGVADLTFGYGGAGSGWLPISGDWNVVASNTCTTFDYSAWTPAICPASGTQTRTATGVPTGCTGTAPLPLTQTCTPPINPTITVTSPNGGETFPVGSSQVIPVSWITTNVVADNGINLVVLNNTGGVVVSSGILGGGTSYNWTPMLPVGQYKIKAQVCTIAGPIEATCGTVLAEDASNGYFGVANAGPVADLTVGFGASAADWLPVVGNWDGQGGTSVGVFDPPSNFYLKNSNTTGASDISFPYGQSAAGWLPIAGKWTNTATTSTIGLYDPINSWFYLRNSNSTGFADTTFSFGTAGWKPIAGDWDGNGTTTVGLYDPATSNFYLKNSNSTGYADISFGFGAPGWLPVAGDWDGDGDTTIGLYDPTTATFHLRNTNSVGYADASFVFGTANSGFKPVAGDWDGTGGDSVGLYDSISSVFYLKNFNTQSAMISKSDSLASISSAINNILAQLKVMLGQ</sequence>
<dbReference type="SUPFAM" id="SSF47090">
    <property type="entry name" value="PGBD-like"/>
    <property type="match status" value="1"/>
</dbReference>
<organism evidence="5 6">
    <name type="scientific">Candidatus Staskawiczbacteria bacterium RIFOXYC1_FULL_38_18</name>
    <dbReference type="NCBI Taxonomy" id="1802229"/>
    <lineage>
        <taxon>Bacteria</taxon>
        <taxon>Candidatus Staskawicziibacteriota</taxon>
    </lineage>
</organism>
<gene>
    <name evidence="5" type="ORF">A2401_01770</name>
</gene>
<dbReference type="AlphaFoldDB" id="A0A1G2JC35"/>
<keyword evidence="1 3" id="KW-0732">Signal</keyword>
<evidence type="ECO:0000259" key="4">
    <source>
        <dbReference type="Pfam" id="PF10342"/>
    </source>
</evidence>
<comment type="caution">
    <text evidence="5">The sequence shown here is derived from an EMBL/GenBank/DDBJ whole genome shotgun (WGS) entry which is preliminary data.</text>
</comment>
<dbReference type="Gene3D" id="1.10.101.10">
    <property type="entry name" value="PGBD-like superfamily/PGBD"/>
    <property type="match status" value="1"/>
</dbReference>
<dbReference type="InterPro" id="IPR014756">
    <property type="entry name" value="Ig_E-set"/>
</dbReference>
<dbReference type="Proteomes" id="UP000177751">
    <property type="component" value="Unassembled WGS sequence"/>
</dbReference>
<feature type="coiled-coil region" evidence="2">
    <location>
        <begin position="35"/>
        <end position="62"/>
    </location>
</feature>
<proteinExistence type="predicted"/>
<protein>
    <recommendedName>
        <fullName evidence="4">Yeast cell wall synthesis Kre9/Knh1-like N-terminal domain-containing protein</fullName>
    </recommendedName>
</protein>